<feature type="domain" description="Lipid A biosynthesis N-terminal" evidence="2">
    <location>
        <begin position="26"/>
        <end position="99"/>
    </location>
</feature>
<dbReference type="EMBL" id="JAWZXF010000010">
    <property type="protein sequence ID" value="MDX7922281.1"/>
    <property type="molecule type" value="Genomic_DNA"/>
</dbReference>
<dbReference type="AlphaFoldDB" id="A0AAP6GBN3"/>
<dbReference type="GO" id="GO:0009245">
    <property type="term" value="P:lipid A biosynthetic process"/>
    <property type="evidence" value="ECO:0007669"/>
    <property type="project" value="InterPro"/>
</dbReference>
<keyword evidence="1" id="KW-0472">Membrane</keyword>
<comment type="caution">
    <text evidence="3">The sequence shown here is derived from an EMBL/GenBank/DDBJ whole genome shotgun (WGS) entry which is preliminary data.</text>
</comment>
<dbReference type="Proteomes" id="UP001285835">
    <property type="component" value="Unassembled WGS sequence"/>
</dbReference>
<dbReference type="RefSeq" id="WP_319917069.1">
    <property type="nucleotide sequence ID" value="NZ_JAWZXF010000010.1"/>
</dbReference>
<dbReference type="GO" id="GO:0016020">
    <property type="term" value="C:membrane"/>
    <property type="evidence" value="ECO:0007669"/>
    <property type="project" value="GOC"/>
</dbReference>
<organism evidence="3 4">
    <name type="scientific">Aeromonas media</name>
    <dbReference type="NCBI Taxonomy" id="651"/>
    <lineage>
        <taxon>Bacteria</taxon>
        <taxon>Pseudomonadati</taxon>
        <taxon>Pseudomonadota</taxon>
        <taxon>Gammaproteobacteria</taxon>
        <taxon>Aeromonadales</taxon>
        <taxon>Aeromonadaceae</taxon>
        <taxon>Aeromonas</taxon>
    </lineage>
</organism>
<dbReference type="SMART" id="SM01259">
    <property type="entry name" value="LAB_N"/>
    <property type="match status" value="1"/>
</dbReference>
<feature type="transmembrane region" description="Helical" evidence="1">
    <location>
        <begin position="56"/>
        <end position="74"/>
    </location>
</feature>
<protein>
    <submittedName>
        <fullName evidence="3">Lipid-A-disaccharide synthase N-terminal domain-containing protein</fullName>
    </submittedName>
</protein>
<feature type="transmembrane region" description="Helical" evidence="1">
    <location>
        <begin position="25"/>
        <end position="44"/>
    </location>
</feature>
<evidence type="ECO:0000256" key="1">
    <source>
        <dbReference type="SAM" id="Phobius"/>
    </source>
</evidence>
<evidence type="ECO:0000259" key="2">
    <source>
        <dbReference type="SMART" id="SM01259"/>
    </source>
</evidence>
<evidence type="ECO:0000313" key="4">
    <source>
        <dbReference type="Proteomes" id="UP001285835"/>
    </source>
</evidence>
<sequence length="132" mass="15267">MIDALLSMELTWFDWTGLHVTGWKLIGYTGALMFGGRWLVQFLASKRAGKPVIPRLFWYMSVLGSLMTLSYFVFSPKQDSVGVLQNLFPTFTALYSLYLDIQHRGWKRDKLVEDNEIRHSKAVDDNEIHHGK</sequence>
<gene>
    <name evidence="3" type="ORF">SJS82_10070</name>
</gene>
<dbReference type="Pfam" id="PF07578">
    <property type="entry name" value="LAB_N"/>
    <property type="match status" value="1"/>
</dbReference>
<evidence type="ECO:0000313" key="3">
    <source>
        <dbReference type="EMBL" id="MDX7922281.1"/>
    </source>
</evidence>
<keyword evidence="1" id="KW-0812">Transmembrane</keyword>
<dbReference type="GO" id="GO:0008915">
    <property type="term" value="F:lipid-A-disaccharide synthase activity"/>
    <property type="evidence" value="ECO:0007669"/>
    <property type="project" value="InterPro"/>
</dbReference>
<accession>A0AAP6GBN3</accession>
<dbReference type="InterPro" id="IPR011499">
    <property type="entry name" value="Lipid_A_biosynth_N"/>
</dbReference>
<proteinExistence type="predicted"/>
<reference evidence="3" key="1">
    <citation type="submission" date="2023-11" db="EMBL/GenBank/DDBJ databases">
        <title>WGS of Aeromonas in Northern Israel.</title>
        <authorList>
            <person name="Hershko Y."/>
        </authorList>
    </citation>
    <scope>NUCLEOTIDE SEQUENCE</scope>
    <source>
        <strain evidence="3">02297</strain>
    </source>
</reference>
<name>A0AAP6GBN3_AERME</name>
<keyword evidence="1" id="KW-1133">Transmembrane helix</keyword>